<proteinExistence type="predicted"/>
<dbReference type="Pfam" id="PF04075">
    <property type="entry name" value="F420H2_quin_red"/>
    <property type="match status" value="1"/>
</dbReference>
<name>A0ABP6VGJ7_9PSEU</name>
<protein>
    <submittedName>
        <fullName evidence="1">Nitroreductase family deazaflavin-dependent oxidoreductase</fullName>
    </submittedName>
</protein>
<organism evidence="1 2">
    <name type="scientific">Amycolatopsis ultiminotia</name>
    <dbReference type="NCBI Taxonomy" id="543629"/>
    <lineage>
        <taxon>Bacteria</taxon>
        <taxon>Bacillati</taxon>
        <taxon>Actinomycetota</taxon>
        <taxon>Actinomycetes</taxon>
        <taxon>Pseudonocardiales</taxon>
        <taxon>Pseudonocardiaceae</taxon>
        <taxon>Amycolatopsis</taxon>
    </lineage>
</organism>
<dbReference type="NCBIfam" id="TIGR00026">
    <property type="entry name" value="hi_GC_TIGR00026"/>
    <property type="match status" value="1"/>
</dbReference>
<dbReference type="Gene3D" id="2.30.110.10">
    <property type="entry name" value="Electron Transport, Fmn-binding Protein, Chain A"/>
    <property type="match status" value="1"/>
</dbReference>
<dbReference type="InterPro" id="IPR012349">
    <property type="entry name" value="Split_barrel_FMN-bd"/>
</dbReference>
<comment type="caution">
    <text evidence="1">The sequence shown here is derived from an EMBL/GenBank/DDBJ whole genome shotgun (WGS) entry which is preliminary data.</text>
</comment>
<reference evidence="2" key="1">
    <citation type="journal article" date="2019" name="Int. J. Syst. Evol. Microbiol.">
        <title>The Global Catalogue of Microorganisms (GCM) 10K type strain sequencing project: providing services to taxonomists for standard genome sequencing and annotation.</title>
        <authorList>
            <consortium name="The Broad Institute Genomics Platform"/>
            <consortium name="The Broad Institute Genome Sequencing Center for Infectious Disease"/>
            <person name="Wu L."/>
            <person name="Ma J."/>
        </authorList>
    </citation>
    <scope>NUCLEOTIDE SEQUENCE [LARGE SCALE GENOMIC DNA]</scope>
    <source>
        <strain evidence="2">JCM 16898</strain>
    </source>
</reference>
<sequence length="125" mass="14038">MVLSARVARFNRVVTNRATKPFVGVLPGFGLLVHRGRRSGREFRTPLNIFRTDDGFVVALTYGPDADWVRNVFAAGGAEVITRGHKYRVRDPELVHDETRRPMPPGVRQVLGLVGVTDFLVLKRE</sequence>
<gene>
    <name evidence="1" type="ORF">GCM10022222_16200</name>
</gene>
<dbReference type="RefSeq" id="WP_344857019.1">
    <property type="nucleotide sequence ID" value="NZ_BAAAZN010000003.1"/>
</dbReference>
<dbReference type="Proteomes" id="UP001500689">
    <property type="component" value="Unassembled WGS sequence"/>
</dbReference>
<evidence type="ECO:0000313" key="2">
    <source>
        <dbReference type="Proteomes" id="UP001500689"/>
    </source>
</evidence>
<dbReference type="InterPro" id="IPR004378">
    <property type="entry name" value="F420H2_quin_Rdtase"/>
</dbReference>
<evidence type="ECO:0000313" key="1">
    <source>
        <dbReference type="EMBL" id="GAA3533633.1"/>
    </source>
</evidence>
<keyword evidence="2" id="KW-1185">Reference proteome</keyword>
<accession>A0ABP6VGJ7</accession>
<dbReference type="EMBL" id="BAAAZN010000003">
    <property type="protein sequence ID" value="GAA3533633.1"/>
    <property type="molecule type" value="Genomic_DNA"/>
</dbReference>